<dbReference type="SFLD" id="SFLDG01084">
    <property type="entry name" value="Uncharacterised_Radical_SAM_Su"/>
    <property type="match status" value="1"/>
</dbReference>
<dbReference type="GO" id="GO:0003824">
    <property type="term" value="F:catalytic activity"/>
    <property type="evidence" value="ECO:0007669"/>
    <property type="project" value="InterPro"/>
</dbReference>
<sequence length="384" mass="43183">MEQIARADITAFEGGGAAMANTMIEQSGIRVDAERRRGRAAGINPSGRYEPVSRHVFDDGWGSIEELPPFKTEVQVERPRTIITRNSSPDISFDRSINPYRGCEHGCVYCFARPTHAYMGLSAGLDFESKLFAKPDAARLLERELAKPGYQPRTIAIGTNTDPYQPIEKKFRIMREILEVLERHKHPVGIVTKSALVLRDMDILSRMAEQGLAKVALSITTLDRKLARTMEPRAATPSRRLETVRALSEAGIPTSVMMGPVIPGLTDCEIERILESAVTAGAREAGYIILRLPLEVSPIFKDWLLRSAPDRYRHVLSLIRSMRGGKDYDAEWGKRMKGTGPYAWQIGRRFEIAAKRLGLNKERLKLRYDLFQPPRPEGEQLTLL</sequence>
<dbReference type="EMBL" id="AMSI01000011">
    <property type="protein sequence ID" value="EKF41383.1"/>
    <property type="molecule type" value="Genomic_DNA"/>
</dbReference>
<dbReference type="Gene3D" id="3.80.30.30">
    <property type="match status" value="1"/>
</dbReference>
<dbReference type="InterPro" id="IPR058240">
    <property type="entry name" value="rSAM_sf"/>
</dbReference>
<proteinExistence type="predicted"/>
<dbReference type="STRING" id="721133.SAMN05216176_11195"/>
<dbReference type="PANTHER" id="PTHR43432">
    <property type="entry name" value="SLR0285 PROTEIN"/>
    <property type="match status" value="1"/>
</dbReference>
<dbReference type="eggNOG" id="COG1533">
    <property type="taxonomic scope" value="Bacteria"/>
</dbReference>
<name>K2N1M2_9HYPH</name>
<evidence type="ECO:0000259" key="4">
    <source>
        <dbReference type="PROSITE" id="PS51918"/>
    </source>
</evidence>
<reference evidence="5 6" key="1">
    <citation type="journal article" date="2012" name="J. Bacteriol.">
        <title>Genome Sequence of Nitratireductor indicus Type Strain C115.</title>
        <authorList>
            <person name="Lai Q."/>
            <person name="Li G."/>
            <person name="Yu Z."/>
            <person name="Shao Z."/>
        </authorList>
    </citation>
    <scope>NUCLEOTIDE SEQUENCE [LARGE SCALE GENOMIC DNA]</scope>
    <source>
        <strain evidence="5 6">C115</strain>
    </source>
</reference>
<dbReference type="SFLD" id="SFLDS00029">
    <property type="entry name" value="Radical_SAM"/>
    <property type="match status" value="1"/>
</dbReference>
<dbReference type="InterPro" id="IPR040086">
    <property type="entry name" value="MJ0683-like"/>
</dbReference>
<keyword evidence="6" id="KW-1185">Reference proteome</keyword>
<feature type="domain" description="Radical SAM core" evidence="4">
    <location>
        <begin position="89"/>
        <end position="326"/>
    </location>
</feature>
<dbReference type="Proteomes" id="UP000007374">
    <property type="component" value="Unassembled WGS sequence"/>
</dbReference>
<keyword evidence="2" id="KW-0408">Iron</keyword>
<dbReference type="SMART" id="SM00729">
    <property type="entry name" value="Elp3"/>
    <property type="match status" value="1"/>
</dbReference>
<accession>K2N1M2</accession>
<dbReference type="CDD" id="cd01335">
    <property type="entry name" value="Radical_SAM"/>
    <property type="match status" value="1"/>
</dbReference>
<dbReference type="PANTHER" id="PTHR43432:SF3">
    <property type="entry name" value="SLR0285 PROTEIN"/>
    <property type="match status" value="1"/>
</dbReference>
<gene>
    <name evidence="5" type="ORF">NA8A_16066</name>
</gene>
<evidence type="ECO:0000256" key="3">
    <source>
        <dbReference type="ARBA" id="ARBA00023014"/>
    </source>
</evidence>
<keyword evidence="3" id="KW-0411">Iron-sulfur</keyword>
<keyword evidence="1" id="KW-0479">Metal-binding</keyword>
<dbReference type="PROSITE" id="PS51918">
    <property type="entry name" value="RADICAL_SAM"/>
    <property type="match status" value="1"/>
</dbReference>
<dbReference type="OrthoDB" id="9785699at2"/>
<evidence type="ECO:0000256" key="1">
    <source>
        <dbReference type="ARBA" id="ARBA00022723"/>
    </source>
</evidence>
<dbReference type="RefSeq" id="WP_009451399.1">
    <property type="nucleotide sequence ID" value="NZ_AMSI01000011.1"/>
</dbReference>
<evidence type="ECO:0000256" key="2">
    <source>
        <dbReference type="ARBA" id="ARBA00023004"/>
    </source>
</evidence>
<evidence type="ECO:0000313" key="5">
    <source>
        <dbReference type="EMBL" id="EKF41383.1"/>
    </source>
</evidence>
<dbReference type="Pfam" id="PF04055">
    <property type="entry name" value="Radical_SAM"/>
    <property type="match status" value="1"/>
</dbReference>
<dbReference type="AlphaFoldDB" id="K2N1M2"/>
<dbReference type="SUPFAM" id="SSF102114">
    <property type="entry name" value="Radical SAM enzymes"/>
    <property type="match status" value="1"/>
</dbReference>
<dbReference type="NCBIfam" id="NF033668">
    <property type="entry name" value="rSAM_PA0069"/>
    <property type="match status" value="1"/>
</dbReference>
<organism evidence="5 6">
    <name type="scientific">Nitratireductor indicus C115</name>
    <dbReference type="NCBI Taxonomy" id="1231190"/>
    <lineage>
        <taxon>Bacteria</taxon>
        <taxon>Pseudomonadati</taxon>
        <taxon>Pseudomonadota</taxon>
        <taxon>Alphaproteobacteria</taxon>
        <taxon>Hyphomicrobiales</taxon>
        <taxon>Phyllobacteriaceae</taxon>
        <taxon>Nitratireductor</taxon>
    </lineage>
</organism>
<dbReference type="InterPro" id="IPR006638">
    <property type="entry name" value="Elp3/MiaA/NifB-like_rSAM"/>
</dbReference>
<protein>
    <submittedName>
        <fullName evidence="5">Radical SAM family protein</fullName>
    </submittedName>
</protein>
<dbReference type="PATRIC" id="fig|1231190.3.peg.3326"/>
<dbReference type="InterPro" id="IPR007197">
    <property type="entry name" value="rSAM"/>
</dbReference>
<dbReference type="GO" id="GO:0051536">
    <property type="term" value="F:iron-sulfur cluster binding"/>
    <property type="evidence" value="ECO:0007669"/>
    <property type="project" value="UniProtKB-KW"/>
</dbReference>
<comment type="caution">
    <text evidence="5">The sequence shown here is derived from an EMBL/GenBank/DDBJ whole genome shotgun (WGS) entry which is preliminary data.</text>
</comment>
<evidence type="ECO:0000313" key="6">
    <source>
        <dbReference type="Proteomes" id="UP000007374"/>
    </source>
</evidence>
<dbReference type="GO" id="GO:0046872">
    <property type="term" value="F:metal ion binding"/>
    <property type="evidence" value="ECO:0007669"/>
    <property type="project" value="UniProtKB-KW"/>
</dbReference>